<evidence type="ECO:0000313" key="2">
    <source>
        <dbReference type="Proteomes" id="UP000091820"/>
    </source>
</evidence>
<dbReference type="EnsemblMetazoa" id="GBRI008597-RA">
    <property type="protein sequence ID" value="GBRI008597-PA"/>
    <property type="gene ID" value="GBRI008597"/>
</dbReference>
<dbReference type="VEuPathDB" id="VectorBase:GBRI008597"/>
<evidence type="ECO:0000313" key="1">
    <source>
        <dbReference type="EnsemblMetazoa" id="GBRI008597-PA"/>
    </source>
</evidence>
<protein>
    <submittedName>
        <fullName evidence="1">Uncharacterized protein</fullName>
    </submittedName>
</protein>
<organism evidence="1 2">
    <name type="scientific">Glossina brevipalpis</name>
    <dbReference type="NCBI Taxonomy" id="37001"/>
    <lineage>
        <taxon>Eukaryota</taxon>
        <taxon>Metazoa</taxon>
        <taxon>Ecdysozoa</taxon>
        <taxon>Arthropoda</taxon>
        <taxon>Hexapoda</taxon>
        <taxon>Insecta</taxon>
        <taxon>Pterygota</taxon>
        <taxon>Neoptera</taxon>
        <taxon>Endopterygota</taxon>
        <taxon>Diptera</taxon>
        <taxon>Brachycera</taxon>
        <taxon>Muscomorpha</taxon>
        <taxon>Hippoboscoidea</taxon>
        <taxon>Glossinidae</taxon>
        <taxon>Glossina</taxon>
    </lineage>
</organism>
<sequence>MEEKFCFSRYMVNKSQTSPPESEQADLLNFHIADWSTRQSSNGYTLFLSLDNYTQSSQSVWSWSVWWWSVTIWKFIPTIKKIYKKLYYDCGVEMDLVTEALRIFKMEDALYVNLNGILKVKD</sequence>
<name>A0A1A9W765_9MUSC</name>
<proteinExistence type="predicted"/>
<accession>A0A1A9W765</accession>
<reference evidence="1" key="2">
    <citation type="submission" date="2020-05" db="UniProtKB">
        <authorList>
            <consortium name="EnsemblMetazoa"/>
        </authorList>
    </citation>
    <scope>IDENTIFICATION</scope>
    <source>
        <strain evidence="1">IAEA</strain>
    </source>
</reference>
<dbReference type="Proteomes" id="UP000091820">
    <property type="component" value="Unassembled WGS sequence"/>
</dbReference>
<reference evidence="2" key="1">
    <citation type="submission" date="2014-03" db="EMBL/GenBank/DDBJ databases">
        <authorList>
            <person name="Aksoy S."/>
            <person name="Warren W."/>
            <person name="Wilson R.K."/>
        </authorList>
    </citation>
    <scope>NUCLEOTIDE SEQUENCE [LARGE SCALE GENOMIC DNA]</scope>
    <source>
        <strain evidence="2">IAEA</strain>
    </source>
</reference>
<dbReference type="AlphaFoldDB" id="A0A1A9W765"/>
<keyword evidence="2" id="KW-1185">Reference proteome</keyword>